<dbReference type="CDD" id="cd00331">
    <property type="entry name" value="IGPS"/>
    <property type="match status" value="1"/>
</dbReference>
<dbReference type="GO" id="GO:0004640">
    <property type="term" value="F:phosphoribosylanthranilate isomerase activity"/>
    <property type="evidence" value="ECO:0007669"/>
    <property type="project" value="TreeGrafter"/>
</dbReference>
<protein>
    <recommendedName>
        <fullName evidence="8">Indole-3-glycerol phosphate synthase</fullName>
        <shortName evidence="8">IGPS</shortName>
        <ecNumber evidence="8">4.1.1.48</ecNumber>
    </recommendedName>
</protein>
<evidence type="ECO:0000256" key="7">
    <source>
        <dbReference type="ARBA" id="ARBA00023239"/>
    </source>
</evidence>
<organism evidence="10 11">
    <name type="scientific">Marinobacter persicus</name>
    <dbReference type="NCBI Taxonomy" id="930118"/>
    <lineage>
        <taxon>Bacteria</taxon>
        <taxon>Pseudomonadati</taxon>
        <taxon>Pseudomonadota</taxon>
        <taxon>Gammaproteobacteria</taxon>
        <taxon>Pseudomonadales</taxon>
        <taxon>Marinobacteraceae</taxon>
        <taxon>Marinobacter</taxon>
    </lineage>
</organism>
<dbReference type="Proteomes" id="UP000199445">
    <property type="component" value="Unassembled WGS sequence"/>
</dbReference>
<dbReference type="PROSITE" id="PS00614">
    <property type="entry name" value="IGPS"/>
    <property type="match status" value="1"/>
</dbReference>
<evidence type="ECO:0000256" key="6">
    <source>
        <dbReference type="ARBA" id="ARBA00023141"/>
    </source>
</evidence>
<keyword evidence="4 8" id="KW-0210">Decarboxylase</keyword>
<evidence type="ECO:0000256" key="2">
    <source>
        <dbReference type="ARBA" id="ARBA00004696"/>
    </source>
</evidence>
<comment type="pathway">
    <text evidence="2 8">Amino-acid biosynthesis; L-tryptophan biosynthesis; L-tryptophan from chorismate: step 4/5.</text>
</comment>
<dbReference type="GO" id="GO:0000162">
    <property type="term" value="P:L-tryptophan biosynthetic process"/>
    <property type="evidence" value="ECO:0007669"/>
    <property type="project" value="UniProtKB-UniRule"/>
</dbReference>
<evidence type="ECO:0000259" key="9">
    <source>
        <dbReference type="Pfam" id="PF00218"/>
    </source>
</evidence>
<dbReference type="OrthoDB" id="9804217at2"/>
<evidence type="ECO:0000256" key="3">
    <source>
        <dbReference type="ARBA" id="ARBA00022605"/>
    </source>
</evidence>
<keyword evidence="3 8" id="KW-0028">Amino-acid biosynthesis</keyword>
<dbReference type="PANTHER" id="PTHR22854">
    <property type="entry name" value="TRYPTOPHAN BIOSYNTHESIS PROTEIN"/>
    <property type="match status" value="1"/>
</dbReference>
<dbReference type="EC" id="4.1.1.48" evidence="8"/>
<comment type="similarity">
    <text evidence="8">Belongs to the TrpC family.</text>
</comment>
<dbReference type="InterPro" id="IPR045186">
    <property type="entry name" value="Indole-3-glycerol_P_synth"/>
</dbReference>
<dbReference type="InterPro" id="IPR011060">
    <property type="entry name" value="RibuloseP-bd_barrel"/>
</dbReference>
<dbReference type="InterPro" id="IPR013798">
    <property type="entry name" value="Indole-3-glycerol_P_synth_dom"/>
</dbReference>
<name>A0A1I3QSL2_9GAMM</name>
<gene>
    <name evidence="8" type="primary">trpC</name>
    <name evidence="10" type="ORF">SAMN05216429_102115</name>
</gene>
<evidence type="ECO:0000256" key="5">
    <source>
        <dbReference type="ARBA" id="ARBA00022822"/>
    </source>
</evidence>
<dbReference type="HAMAP" id="MF_00134_B">
    <property type="entry name" value="IGPS_B"/>
    <property type="match status" value="1"/>
</dbReference>
<dbReference type="UniPathway" id="UPA00035">
    <property type="reaction ID" value="UER00043"/>
</dbReference>
<dbReference type="AlphaFoldDB" id="A0A1I3QSL2"/>
<dbReference type="PANTHER" id="PTHR22854:SF2">
    <property type="entry name" value="INDOLE-3-GLYCEROL-PHOSPHATE SYNTHASE"/>
    <property type="match status" value="1"/>
</dbReference>
<dbReference type="EMBL" id="FOSC01000002">
    <property type="protein sequence ID" value="SFJ36800.1"/>
    <property type="molecule type" value="Genomic_DNA"/>
</dbReference>
<keyword evidence="5 8" id="KW-0822">Tryptophan biosynthesis</keyword>
<dbReference type="RefSeq" id="WP_091701821.1">
    <property type="nucleotide sequence ID" value="NZ_BMYN01000002.1"/>
</dbReference>
<proteinExistence type="inferred from homology"/>
<evidence type="ECO:0000256" key="1">
    <source>
        <dbReference type="ARBA" id="ARBA00001633"/>
    </source>
</evidence>
<sequence length="273" mass="30481">MTERHLDKTPTILRKIVERKWEEIEERKPKVSEADFKAMAGDQPPARGFANALRARIEQQTPAVIAEIKKASPSKGIIRDPFIPEQIAESYERGGAACLSVLTDHDFFQGHEDYLKAARAACSLPVIRKDFMVAPYQVYESRAMGADCILLIAACLSRHQMQELEGIAHEIGLDVLVEVHNGEEMDDALTLGTPLVGINNRDLHTFEVSLDTTFALHERISKERLTITESGIMARDDVQAMTSRGIYGFLVGESFMRAPEPGEKLRELFFPAG</sequence>
<comment type="catalytic activity">
    <reaction evidence="1 8">
        <text>1-(2-carboxyphenylamino)-1-deoxy-D-ribulose 5-phosphate + H(+) = (1S,2R)-1-C-(indol-3-yl)glycerol 3-phosphate + CO2 + H2O</text>
        <dbReference type="Rhea" id="RHEA:23476"/>
        <dbReference type="ChEBI" id="CHEBI:15377"/>
        <dbReference type="ChEBI" id="CHEBI:15378"/>
        <dbReference type="ChEBI" id="CHEBI:16526"/>
        <dbReference type="ChEBI" id="CHEBI:58613"/>
        <dbReference type="ChEBI" id="CHEBI:58866"/>
        <dbReference type="EC" id="4.1.1.48"/>
    </reaction>
</comment>
<dbReference type="FunFam" id="3.20.20.70:FF:000024">
    <property type="entry name" value="Indole-3-glycerol phosphate synthase"/>
    <property type="match status" value="1"/>
</dbReference>
<evidence type="ECO:0000313" key="10">
    <source>
        <dbReference type="EMBL" id="SFJ36800.1"/>
    </source>
</evidence>
<feature type="domain" description="Indole-3-glycerol phosphate synthase" evidence="9">
    <location>
        <begin position="13"/>
        <end position="268"/>
    </location>
</feature>
<reference evidence="10 11" key="1">
    <citation type="submission" date="2016-10" db="EMBL/GenBank/DDBJ databases">
        <authorList>
            <person name="de Groot N.N."/>
        </authorList>
    </citation>
    <scope>NUCLEOTIDE SEQUENCE [LARGE SCALE GENOMIC DNA]</scope>
    <source>
        <strain evidence="10 11">IBRC-M 10445</strain>
    </source>
</reference>
<dbReference type="InterPro" id="IPR001468">
    <property type="entry name" value="Indole-3-GlycerolPSynthase_CS"/>
</dbReference>
<accession>A0A1I3QSL2</accession>
<dbReference type="Gene3D" id="3.20.20.70">
    <property type="entry name" value="Aldolase class I"/>
    <property type="match status" value="1"/>
</dbReference>
<dbReference type="NCBIfam" id="NF001377">
    <property type="entry name" value="PRK00278.2-4"/>
    <property type="match status" value="1"/>
</dbReference>
<dbReference type="SUPFAM" id="SSF51366">
    <property type="entry name" value="Ribulose-phoshate binding barrel"/>
    <property type="match status" value="1"/>
</dbReference>
<keyword evidence="6 8" id="KW-0057">Aromatic amino acid biosynthesis</keyword>
<dbReference type="GO" id="GO:0004425">
    <property type="term" value="F:indole-3-glycerol-phosphate synthase activity"/>
    <property type="evidence" value="ECO:0007669"/>
    <property type="project" value="UniProtKB-UniRule"/>
</dbReference>
<keyword evidence="11" id="KW-1185">Reference proteome</keyword>
<evidence type="ECO:0000313" key="11">
    <source>
        <dbReference type="Proteomes" id="UP000199445"/>
    </source>
</evidence>
<evidence type="ECO:0000256" key="4">
    <source>
        <dbReference type="ARBA" id="ARBA00022793"/>
    </source>
</evidence>
<dbReference type="InterPro" id="IPR013785">
    <property type="entry name" value="Aldolase_TIM"/>
</dbReference>
<keyword evidence="7 8" id="KW-0456">Lyase</keyword>
<dbReference type="Pfam" id="PF00218">
    <property type="entry name" value="IGPS"/>
    <property type="match status" value="1"/>
</dbReference>
<dbReference type="NCBIfam" id="NF001373">
    <property type="entry name" value="PRK00278.1-6"/>
    <property type="match status" value="1"/>
</dbReference>
<evidence type="ECO:0000256" key="8">
    <source>
        <dbReference type="HAMAP-Rule" id="MF_00134"/>
    </source>
</evidence>